<reference evidence="2 3" key="1">
    <citation type="submission" date="2016-11" db="EMBL/GenBank/DDBJ databases">
        <authorList>
            <person name="Jaros S."/>
            <person name="Januszkiewicz K."/>
            <person name="Wedrychowicz H."/>
        </authorList>
    </citation>
    <scope>NUCLEOTIDE SEQUENCE [LARGE SCALE GENOMIC DNA]</scope>
</reference>
<evidence type="ECO:0000256" key="1">
    <source>
        <dbReference type="SAM" id="MobiDB-lite"/>
    </source>
</evidence>
<accession>A0A2X0M5U6</accession>
<organism evidence="2 3">
    <name type="scientific">Microbotryum silenes-dioicae</name>
    <dbReference type="NCBI Taxonomy" id="796604"/>
    <lineage>
        <taxon>Eukaryota</taxon>
        <taxon>Fungi</taxon>
        <taxon>Dikarya</taxon>
        <taxon>Basidiomycota</taxon>
        <taxon>Pucciniomycotina</taxon>
        <taxon>Microbotryomycetes</taxon>
        <taxon>Microbotryales</taxon>
        <taxon>Microbotryaceae</taxon>
        <taxon>Microbotryum</taxon>
    </lineage>
</organism>
<proteinExistence type="predicted"/>
<dbReference type="EMBL" id="FQNC01000043">
    <property type="protein sequence ID" value="SGY44060.1"/>
    <property type="molecule type" value="Genomic_DNA"/>
</dbReference>
<evidence type="ECO:0000313" key="3">
    <source>
        <dbReference type="Proteomes" id="UP000249464"/>
    </source>
</evidence>
<protein>
    <submittedName>
        <fullName evidence="2">BQ5605_C001g00109 protein</fullName>
    </submittedName>
</protein>
<keyword evidence="3" id="KW-1185">Reference proteome</keyword>
<name>A0A2X0M5U6_9BASI</name>
<gene>
    <name evidence="2" type="primary">BQ5605_C001g00109</name>
    <name evidence="2" type="ORF">BQ5605_C001G00109</name>
</gene>
<dbReference type="Proteomes" id="UP000249464">
    <property type="component" value="Unassembled WGS sequence"/>
</dbReference>
<feature type="region of interest" description="Disordered" evidence="1">
    <location>
        <begin position="36"/>
        <end position="63"/>
    </location>
</feature>
<dbReference type="AlphaFoldDB" id="A0A2X0M5U6"/>
<evidence type="ECO:0000313" key="2">
    <source>
        <dbReference type="EMBL" id="SGY44060.1"/>
    </source>
</evidence>
<sequence>MNMVVTLQKMKNNSLPWLSKSKLAEPSLRGSKEFRRFGSEEGSGENVTSATELWSEATAKAGD</sequence>